<feature type="region of interest" description="Disordered" evidence="1">
    <location>
        <begin position="130"/>
        <end position="158"/>
    </location>
</feature>
<accession>A0A5C3MQ01</accession>
<protein>
    <submittedName>
        <fullName evidence="2">Uncharacterized protein</fullName>
    </submittedName>
</protein>
<gene>
    <name evidence="2" type="ORF">OE88DRAFT_850190</name>
</gene>
<dbReference type="AlphaFoldDB" id="A0A5C3MQ01"/>
<dbReference type="Proteomes" id="UP000305948">
    <property type="component" value="Unassembled WGS sequence"/>
</dbReference>
<name>A0A5C3MQ01_9AGAM</name>
<feature type="compositionally biased region" description="Polar residues" evidence="1">
    <location>
        <begin position="251"/>
        <end position="260"/>
    </location>
</feature>
<evidence type="ECO:0000313" key="2">
    <source>
        <dbReference type="EMBL" id="TFK47040.1"/>
    </source>
</evidence>
<organism evidence="2 3">
    <name type="scientific">Heliocybe sulcata</name>
    <dbReference type="NCBI Taxonomy" id="5364"/>
    <lineage>
        <taxon>Eukaryota</taxon>
        <taxon>Fungi</taxon>
        <taxon>Dikarya</taxon>
        <taxon>Basidiomycota</taxon>
        <taxon>Agaricomycotina</taxon>
        <taxon>Agaricomycetes</taxon>
        <taxon>Gloeophyllales</taxon>
        <taxon>Gloeophyllaceae</taxon>
        <taxon>Heliocybe</taxon>
    </lineage>
</organism>
<dbReference type="STRING" id="5364.A0A5C3MQ01"/>
<dbReference type="EMBL" id="ML213526">
    <property type="protein sequence ID" value="TFK47040.1"/>
    <property type="molecule type" value="Genomic_DNA"/>
</dbReference>
<evidence type="ECO:0000256" key="1">
    <source>
        <dbReference type="SAM" id="MobiDB-lite"/>
    </source>
</evidence>
<feature type="compositionally biased region" description="Low complexity" evidence="1">
    <location>
        <begin position="144"/>
        <end position="158"/>
    </location>
</feature>
<feature type="region of interest" description="Disordered" evidence="1">
    <location>
        <begin position="173"/>
        <end position="201"/>
    </location>
</feature>
<proteinExistence type="predicted"/>
<feature type="region of interest" description="Disordered" evidence="1">
    <location>
        <begin position="227"/>
        <end position="269"/>
    </location>
</feature>
<evidence type="ECO:0000313" key="3">
    <source>
        <dbReference type="Proteomes" id="UP000305948"/>
    </source>
</evidence>
<sequence>MSRSAENFRCTAMTGRVRSAVLHSPASPADGFDVGMLFVDNTDRGHSNGSQQLSGVRQWLADQGDKPIDQLGLLPLSPSVPQIVAPAGDIDSLPGLGIDVQAFGPPSMNYPSSNSNQGIAPMMGFDSFAQYREPSDPFGSGDQSPWSTTSESLSTSSPASHLLPALSYHLQPPVTVHGQGRRRSCSDPRAGGRDVPQPGINPSLVQSQYLSVPTVPTIHTVAFAPIPLPPVQGRPRASTIGQTHISPPCSTPASSQTSTRAPHRVQVEL</sequence>
<reference evidence="2 3" key="1">
    <citation type="journal article" date="2019" name="Nat. Ecol. Evol.">
        <title>Megaphylogeny resolves global patterns of mushroom evolution.</title>
        <authorList>
            <person name="Varga T."/>
            <person name="Krizsan K."/>
            <person name="Foldi C."/>
            <person name="Dima B."/>
            <person name="Sanchez-Garcia M."/>
            <person name="Sanchez-Ramirez S."/>
            <person name="Szollosi G.J."/>
            <person name="Szarkandi J.G."/>
            <person name="Papp V."/>
            <person name="Albert L."/>
            <person name="Andreopoulos W."/>
            <person name="Angelini C."/>
            <person name="Antonin V."/>
            <person name="Barry K.W."/>
            <person name="Bougher N.L."/>
            <person name="Buchanan P."/>
            <person name="Buyck B."/>
            <person name="Bense V."/>
            <person name="Catcheside P."/>
            <person name="Chovatia M."/>
            <person name="Cooper J."/>
            <person name="Damon W."/>
            <person name="Desjardin D."/>
            <person name="Finy P."/>
            <person name="Geml J."/>
            <person name="Haridas S."/>
            <person name="Hughes K."/>
            <person name="Justo A."/>
            <person name="Karasinski D."/>
            <person name="Kautmanova I."/>
            <person name="Kiss B."/>
            <person name="Kocsube S."/>
            <person name="Kotiranta H."/>
            <person name="LaButti K.M."/>
            <person name="Lechner B.E."/>
            <person name="Liimatainen K."/>
            <person name="Lipzen A."/>
            <person name="Lukacs Z."/>
            <person name="Mihaltcheva S."/>
            <person name="Morgado L.N."/>
            <person name="Niskanen T."/>
            <person name="Noordeloos M.E."/>
            <person name="Ohm R.A."/>
            <person name="Ortiz-Santana B."/>
            <person name="Ovrebo C."/>
            <person name="Racz N."/>
            <person name="Riley R."/>
            <person name="Savchenko A."/>
            <person name="Shiryaev A."/>
            <person name="Soop K."/>
            <person name="Spirin V."/>
            <person name="Szebenyi C."/>
            <person name="Tomsovsky M."/>
            <person name="Tulloss R.E."/>
            <person name="Uehling J."/>
            <person name="Grigoriev I.V."/>
            <person name="Vagvolgyi C."/>
            <person name="Papp T."/>
            <person name="Martin F.M."/>
            <person name="Miettinen O."/>
            <person name="Hibbett D.S."/>
            <person name="Nagy L.G."/>
        </authorList>
    </citation>
    <scope>NUCLEOTIDE SEQUENCE [LARGE SCALE GENOMIC DNA]</scope>
    <source>
        <strain evidence="2 3">OMC1185</strain>
    </source>
</reference>
<keyword evidence="3" id="KW-1185">Reference proteome</keyword>